<keyword evidence="1" id="KW-1133">Transmembrane helix</keyword>
<sequence>MNTFFYILSTSSKFYVGQPLIILIANTFFYFIVHPVSINKTFVYCASRYDDNWFWLKNEYGKYQTLSGEWKTKQLCDFRFDYFLIKNQNFEKITKLIDICINNFGSNYDIIQPEDTNFSKKWYPFA</sequence>
<accession>A0A369KQ84</accession>
<organism evidence="2 3">
    <name type="scientific">Spirobacillus cienkowskii</name>
    <dbReference type="NCBI Taxonomy" id="495820"/>
    <lineage>
        <taxon>Bacteria</taxon>
        <taxon>Pseudomonadati</taxon>
        <taxon>Bdellovibrionota</taxon>
        <taxon>Oligoflexia</taxon>
        <taxon>Silvanigrellales</taxon>
        <taxon>Spirobacillus</taxon>
    </lineage>
</organism>
<evidence type="ECO:0000256" key="1">
    <source>
        <dbReference type="SAM" id="Phobius"/>
    </source>
</evidence>
<gene>
    <name evidence="2" type="ORF">DCC88_12305</name>
</gene>
<protein>
    <submittedName>
        <fullName evidence="2">Uncharacterized protein</fullName>
    </submittedName>
</protein>
<comment type="caution">
    <text evidence="2">The sequence shown here is derived from an EMBL/GenBank/DDBJ whole genome shotgun (WGS) entry which is preliminary data.</text>
</comment>
<evidence type="ECO:0000313" key="3">
    <source>
        <dbReference type="Proteomes" id="UP000253934"/>
    </source>
</evidence>
<feature type="transmembrane region" description="Helical" evidence="1">
    <location>
        <begin position="14"/>
        <end position="33"/>
    </location>
</feature>
<name>A0A369KQ84_9BACT</name>
<dbReference type="EMBL" id="QOVW01000117">
    <property type="protein sequence ID" value="RDB35027.1"/>
    <property type="molecule type" value="Genomic_DNA"/>
</dbReference>
<keyword evidence="1" id="KW-0472">Membrane</keyword>
<keyword evidence="1" id="KW-0812">Transmembrane</keyword>
<proteinExistence type="predicted"/>
<reference evidence="2" key="1">
    <citation type="submission" date="2018-04" db="EMBL/GenBank/DDBJ databases">
        <title>Draft genome sequence of the Candidatus Spirobacillus cienkowskii, a pathogen of freshwater Daphnia species, reconstructed from hemolymph metagenomic reads.</title>
        <authorList>
            <person name="Bresciani L."/>
            <person name="Lemos L.N."/>
            <person name="Wale N."/>
            <person name="Lin J.Y."/>
            <person name="Fernandes G.R."/>
            <person name="Duffy M.A."/>
            <person name="Rodrigues J.M."/>
        </authorList>
    </citation>
    <scope>NUCLEOTIDE SEQUENCE [LARGE SCALE GENOMIC DNA]</scope>
    <source>
        <strain evidence="2">Binning01</strain>
    </source>
</reference>
<keyword evidence="3" id="KW-1185">Reference proteome</keyword>
<dbReference type="Proteomes" id="UP000253934">
    <property type="component" value="Unassembled WGS sequence"/>
</dbReference>
<dbReference type="AlphaFoldDB" id="A0A369KQ84"/>
<evidence type="ECO:0000313" key="2">
    <source>
        <dbReference type="EMBL" id="RDB35027.1"/>
    </source>
</evidence>